<comment type="similarity">
    <text evidence="1">Belongs to the peptidase S12 family.</text>
</comment>
<dbReference type="AlphaFoldDB" id="A0A2I1D3E9"/>
<dbReference type="SUPFAM" id="SSF56601">
    <property type="entry name" value="beta-lactamase/transpeptidase-like"/>
    <property type="match status" value="1"/>
</dbReference>
<sequence>MVMDHLSSAGFPSHVEDLMKEHHVPGLAIAIVQNDTITSVAYGHASLSPSTPCTPDTLFDIASASKSMTAASVGLLVDNNDEYPEVQYDATMSSLLPDDFVMSEEQHTKGVTVEDILSHRTGMAPHDLSYLGPRASEPDNARSVTRNLRNLAVGAPIRSKYMYCNMMYTVATHLVESKTGISFSDFLEKYFFGPLNMHSTSLQPKLARAKGFSDRIATGYSYKEEQNIYHGFQTPDCPEGQGAGSIITSVNDYIKWVKAVMNQESPITDSVYKGLIKARTFQNPNFEGLAPMTSPVTYAAGWEIFFYRGYMVVGHDGAVPGFGSRHFFLPDVKFGAVILGNSEGAGVVAAVVARELIDEVLNVPKPERPDWNEIERGDPPFSSEDYEKLRQSTCPGIGDSEPQKLPLVAYVGDYWNPGYRKMTVETVDDSLFINSMDRSFGSTFTLDHVCHQTQYIAHLIDDLGGVDEPVKVEFVLENDVAVRMGLHLEPELKQMIWFDRVTAIPN</sequence>
<evidence type="ECO:0000259" key="2">
    <source>
        <dbReference type="Pfam" id="PF00144"/>
    </source>
</evidence>
<accession>A0A2I1D3E9</accession>
<comment type="caution">
    <text evidence="4">The sequence shown here is derived from an EMBL/GenBank/DDBJ whole genome shotgun (WGS) entry which is preliminary data.</text>
</comment>
<dbReference type="PANTHER" id="PTHR46825">
    <property type="entry name" value="D-ALANYL-D-ALANINE-CARBOXYPEPTIDASE/ENDOPEPTIDASE AMPH"/>
    <property type="match status" value="1"/>
</dbReference>
<dbReference type="Proteomes" id="UP000234254">
    <property type="component" value="Unassembled WGS sequence"/>
</dbReference>
<dbReference type="InterPro" id="IPR021860">
    <property type="entry name" value="Peptidase_S12_Pab87-rel_C"/>
</dbReference>
<proteinExistence type="inferred from homology"/>
<organism evidence="4 5">
    <name type="scientific">Aspergillus campestris (strain IBT 28561)</name>
    <dbReference type="NCBI Taxonomy" id="1392248"/>
    <lineage>
        <taxon>Eukaryota</taxon>
        <taxon>Fungi</taxon>
        <taxon>Dikarya</taxon>
        <taxon>Ascomycota</taxon>
        <taxon>Pezizomycotina</taxon>
        <taxon>Eurotiomycetes</taxon>
        <taxon>Eurotiomycetidae</taxon>
        <taxon>Eurotiales</taxon>
        <taxon>Aspergillaceae</taxon>
        <taxon>Aspergillus</taxon>
        <taxon>Aspergillus subgen. Circumdati</taxon>
    </lineage>
</organism>
<reference evidence="4" key="1">
    <citation type="submission" date="2016-12" db="EMBL/GenBank/DDBJ databases">
        <title>The genomes of Aspergillus section Nigri reveals drivers in fungal speciation.</title>
        <authorList>
            <consortium name="DOE Joint Genome Institute"/>
            <person name="Vesth T.C."/>
            <person name="Nybo J."/>
            <person name="Theobald S."/>
            <person name="Brandl J."/>
            <person name="Frisvad J.C."/>
            <person name="Nielsen K.F."/>
            <person name="Lyhne E.K."/>
            <person name="Kogle M.E."/>
            <person name="Kuo A."/>
            <person name="Riley R."/>
            <person name="Clum A."/>
            <person name="Nolan M."/>
            <person name="Lipzen A."/>
            <person name="Salamov A."/>
            <person name="Henrissat B."/>
            <person name="Wiebenga A."/>
            <person name="De vries R.P."/>
            <person name="Grigoriev I.V."/>
            <person name="Mortensen U.H."/>
            <person name="Andersen M.R."/>
            <person name="Baker S.E."/>
        </authorList>
    </citation>
    <scope>NUCLEOTIDE SEQUENCE</scope>
    <source>
        <strain evidence="4">IBT 28561</strain>
    </source>
</reference>
<dbReference type="RefSeq" id="XP_024692980.1">
    <property type="nucleotide sequence ID" value="XM_024835128.1"/>
</dbReference>
<dbReference type="Pfam" id="PF11954">
    <property type="entry name" value="DUF3471"/>
    <property type="match status" value="1"/>
</dbReference>
<evidence type="ECO:0000313" key="4">
    <source>
        <dbReference type="EMBL" id="PKY04386.1"/>
    </source>
</evidence>
<evidence type="ECO:0000256" key="1">
    <source>
        <dbReference type="ARBA" id="ARBA00038215"/>
    </source>
</evidence>
<evidence type="ECO:0000313" key="5">
    <source>
        <dbReference type="Proteomes" id="UP000234254"/>
    </source>
</evidence>
<dbReference type="Gene3D" id="3.40.710.10">
    <property type="entry name" value="DD-peptidase/beta-lactamase superfamily"/>
    <property type="match status" value="1"/>
</dbReference>
<dbReference type="PANTHER" id="PTHR46825:SF9">
    <property type="entry name" value="BETA-LACTAMASE-RELATED DOMAIN-CONTAINING PROTEIN"/>
    <property type="match status" value="1"/>
</dbReference>
<dbReference type="Pfam" id="PF00144">
    <property type="entry name" value="Beta-lactamase"/>
    <property type="match status" value="1"/>
</dbReference>
<evidence type="ECO:0000259" key="3">
    <source>
        <dbReference type="Pfam" id="PF11954"/>
    </source>
</evidence>
<dbReference type="EMBL" id="MSFM01000006">
    <property type="protein sequence ID" value="PKY04386.1"/>
    <property type="molecule type" value="Genomic_DNA"/>
</dbReference>
<gene>
    <name evidence="4" type="ORF">P168DRAFT_269274</name>
</gene>
<dbReference type="InterPro" id="IPR050491">
    <property type="entry name" value="AmpC-like"/>
</dbReference>
<keyword evidence="5" id="KW-1185">Reference proteome</keyword>
<feature type="domain" description="Peptidase S12 Pab87-related C-terminal" evidence="3">
    <location>
        <begin position="401"/>
        <end position="498"/>
    </location>
</feature>
<name>A0A2I1D3E9_ASPC2</name>
<dbReference type="VEuPathDB" id="FungiDB:P168DRAFT_269274"/>
<dbReference type="OrthoDB" id="5946976at2759"/>
<feature type="domain" description="Beta-lactamase-related" evidence="2">
    <location>
        <begin position="13"/>
        <end position="349"/>
    </location>
</feature>
<dbReference type="InterPro" id="IPR012338">
    <property type="entry name" value="Beta-lactam/transpept-like"/>
</dbReference>
<dbReference type="InterPro" id="IPR001466">
    <property type="entry name" value="Beta-lactam-related"/>
</dbReference>
<dbReference type="GeneID" id="36542652"/>
<protein>
    <submittedName>
        <fullName evidence="4">Beta-lactamase family protein</fullName>
    </submittedName>
</protein>